<dbReference type="OrthoDB" id="384458at2759"/>
<dbReference type="Pfam" id="PF05795">
    <property type="entry name" value="Plasmodium_Vir"/>
    <property type="match status" value="1"/>
</dbReference>
<name>A0A565A3P4_PLAVI</name>
<dbReference type="VEuPathDB" id="PlasmoDB:PVW1_100010500"/>
<dbReference type="AlphaFoldDB" id="A0A565A3P4"/>
<proteinExistence type="predicted"/>
<dbReference type="InterPro" id="IPR008780">
    <property type="entry name" value="Plasmodium_Vir"/>
</dbReference>
<dbReference type="VEuPathDB" id="PlasmoDB:PVPAM_100006700"/>
<reference evidence="1" key="1">
    <citation type="submission" date="2016-07" db="EMBL/GenBank/DDBJ databases">
        <authorList>
            <consortium name="Pathogen Informatics"/>
        </authorList>
    </citation>
    <scope>NUCLEOTIDE SEQUENCE</scope>
</reference>
<evidence type="ECO:0000313" key="1">
    <source>
        <dbReference type="EMBL" id="VUZ99410.1"/>
    </source>
</evidence>
<sequence>MSENILNIGTWKDDYPFLGNVWTTYNNFDNDVDVNDNRNNYYSLCHYILKDENGGIVKYSDFCMKILRNLGYLSVVHKNFAPTSERCNMLYNWIYNSIDEKKITENIVDKCFKMYTDDMEAKGLIPNCSKLSYENYFEEPKKMTLLQIFEYNMQIIIDILKDKSYPDNIPWRKFICECVMIYKHMNDKYCPKRADNEKHETTCLRLEQFKRAYSIFRGTLGDLKTSIPSLDDLANEVLVKCPPGQNQVLTPKRVQNTEVNSSRGIFQAAGDHDPALAESLSAAPQIVDSSMKKNITTTVGTLAGASSVLALLYKFTSAGRLINPRLRRIGGRKNNNFYSNGESELLFDEFATGDINTYNIGYESA</sequence>
<gene>
    <name evidence="1" type="ORF">PVP01_0001250</name>
</gene>
<accession>A0A565A3P4</accession>
<dbReference type="Proteomes" id="UP000220605">
    <property type="component" value="Unassembled WGS sequence"/>
</dbReference>
<organism evidence="1">
    <name type="scientific">Plasmodium vivax</name>
    <name type="common">malaria parasite P. vivax</name>
    <dbReference type="NCBI Taxonomy" id="5855"/>
    <lineage>
        <taxon>Eukaryota</taxon>
        <taxon>Sar</taxon>
        <taxon>Alveolata</taxon>
        <taxon>Apicomplexa</taxon>
        <taxon>Aconoidasida</taxon>
        <taxon>Haemosporida</taxon>
        <taxon>Plasmodiidae</taxon>
        <taxon>Plasmodium</taxon>
        <taxon>Plasmodium (Plasmodium)</taxon>
    </lineage>
</organism>
<protein>
    <submittedName>
        <fullName evidence="1">VIR protein</fullName>
    </submittedName>
</protein>
<dbReference type="VEuPathDB" id="PlasmoDB:PVP01_0001250"/>
<dbReference type="EMBL" id="FLZR02000002">
    <property type="protein sequence ID" value="VUZ99410.1"/>
    <property type="molecule type" value="Genomic_DNA"/>
</dbReference>